<dbReference type="InterPro" id="IPR051201">
    <property type="entry name" value="Chloro_Bact_Ser_Proteases"/>
</dbReference>
<dbReference type="PANTHER" id="PTHR43343:SF3">
    <property type="entry name" value="PROTEASE DO-LIKE 8, CHLOROPLASTIC"/>
    <property type="match status" value="1"/>
</dbReference>
<dbReference type="Proteomes" id="UP001634747">
    <property type="component" value="Unassembled WGS sequence"/>
</dbReference>
<dbReference type="InterPro" id="IPR009003">
    <property type="entry name" value="Peptidase_S1_PA"/>
</dbReference>
<accession>A0ABW9KGH5</accession>
<name>A0ABW9KGH5_9BACT</name>
<dbReference type="PRINTS" id="PR00834">
    <property type="entry name" value="PROTEASES2C"/>
</dbReference>
<keyword evidence="2 4" id="KW-0378">Hydrolase</keyword>
<dbReference type="Gene3D" id="2.40.10.120">
    <property type="match status" value="1"/>
</dbReference>
<evidence type="ECO:0000313" key="4">
    <source>
        <dbReference type="EMBL" id="MFN2974856.1"/>
    </source>
</evidence>
<dbReference type="PANTHER" id="PTHR43343">
    <property type="entry name" value="PEPTIDASE S12"/>
    <property type="match status" value="1"/>
</dbReference>
<dbReference type="PROSITE" id="PS50106">
    <property type="entry name" value="PDZ"/>
    <property type="match status" value="1"/>
</dbReference>
<dbReference type="InterPro" id="IPR001940">
    <property type="entry name" value="Peptidase_S1C"/>
</dbReference>
<proteinExistence type="predicted"/>
<dbReference type="InterPro" id="IPR036034">
    <property type="entry name" value="PDZ_sf"/>
</dbReference>
<dbReference type="Pfam" id="PF13365">
    <property type="entry name" value="Trypsin_2"/>
    <property type="match status" value="1"/>
</dbReference>
<dbReference type="SMART" id="SM00228">
    <property type="entry name" value="PDZ"/>
    <property type="match status" value="1"/>
</dbReference>
<reference evidence="4 5" key="1">
    <citation type="submission" date="2024-12" db="EMBL/GenBank/DDBJ databases">
        <authorList>
            <person name="Lee Y."/>
        </authorList>
    </citation>
    <scope>NUCLEOTIDE SEQUENCE [LARGE SCALE GENOMIC DNA]</scope>
    <source>
        <strain evidence="4 5">03SUJ4</strain>
    </source>
</reference>
<protein>
    <submittedName>
        <fullName evidence="4">S1C family serine protease</fullName>
        <ecNumber evidence="4">3.4.21.-</ecNumber>
    </submittedName>
</protein>
<evidence type="ECO:0000259" key="3">
    <source>
        <dbReference type="PROSITE" id="PS50106"/>
    </source>
</evidence>
<dbReference type="InterPro" id="IPR001478">
    <property type="entry name" value="PDZ"/>
</dbReference>
<dbReference type="SUPFAM" id="SSF50494">
    <property type="entry name" value="Trypsin-like serine proteases"/>
    <property type="match status" value="1"/>
</dbReference>
<dbReference type="RefSeq" id="WP_263413595.1">
    <property type="nucleotide sequence ID" value="NZ_BAABBH010000001.1"/>
</dbReference>
<dbReference type="Pfam" id="PF13180">
    <property type="entry name" value="PDZ_2"/>
    <property type="match status" value="1"/>
</dbReference>
<dbReference type="EMBL" id="JBJYXY010000001">
    <property type="protein sequence ID" value="MFN2974856.1"/>
    <property type="molecule type" value="Genomic_DNA"/>
</dbReference>
<comment type="caution">
    <text evidence="4">The sequence shown here is derived from an EMBL/GenBank/DDBJ whole genome shotgun (WGS) entry which is preliminary data.</text>
</comment>
<dbReference type="GO" id="GO:0006508">
    <property type="term" value="P:proteolysis"/>
    <property type="evidence" value="ECO:0007669"/>
    <property type="project" value="UniProtKB-KW"/>
</dbReference>
<dbReference type="GO" id="GO:0008233">
    <property type="term" value="F:peptidase activity"/>
    <property type="evidence" value="ECO:0007669"/>
    <property type="project" value="UniProtKB-KW"/>
</dbReference>
<dbReference type="Gene3D" id="2.30.42.10">
    <property type="match status" value="1"/>
</dbReference>
<gene>
    <name evidence="4" type="ORF">ACK2TP_03700</name>
</gene>
<feature type="domain" description="PDZ" evidence="3">
    <location>
        <begin position="287"/>
        <end position="380"/>
    </location>
</feature>
<evidence type="ECO:0000256" key="1">
    <source>
        <dbReference type="ARBA" id="ARBA00022670"/>
    </source>
</evidence>
<evidence type="ECO:0000313" key="5">
    <source>
        <dbReference type="Proteomes" id="UP001634747"/>
    </source>
</evidence>
<dbReference type="SUPFAM" id="SSF50156">
    <property type="entry name" value="PDZ domain-like"/>
    <property type="match status" value="1"/>
</dbReference>
<keyword evidence="5" id="KW-1185">Reference proteome</keyword>
<sequence>MKARRVLLVVLLVAGFFELTQHWWAAGTVDALVSRLAPAAAESHLDAIAGPVGPMQLKVADAQPAYDAEEQNNIAVYKRVLPSVVNITSTQVQFDFFYGPVPQQGQGSGFILDKQGLILTNNHVVGEGGAQLEVQLYDKHKYKAQVLTVDKQHDLALLKINAPNLQPVELANSNNLQVGQKVFAIGNPFGLAGTMTRGIISAMRSVRGPNNSAIDNAIQTDAAINPGNSGGPLLNSRGQVIGINTLIASNNADQSAGVGFAIPINTARAALDDYAKYGHVRRPSLGIVSLEIGPDLAEQMGLQADYGVLIERAIPGGAADRAGLKGGTQRGYLGNTPVALGGDLIIAIDGQQITNAQDLSAAMNSHKSGDTVTVTVFRGRRKLDFKVILQEAGQQAVTV</sequence>
<keyword evidence="1 4" id="KW-0645">Protease</keyword>
<dbReference type="EC" id="3.4.21.-" evidence="4"/>
<evidence type="ECO:0000256" key="2">
    <source>
        <dbReference type="ARBA" id="ARBA00022801"/>
    </source>
</evidence>
<organism evidence="4 5">
    <name type="scientific">Terriglobus aquaticus</name>
    <dbReference type="NCBI Taxonomy" id="940139"/>
    <lineage>
        <taxon>Bacteria</taxon>
        <taxon>Pseudomonadati</taxon>
        <taxon>Acidobacteriota</taxon>
        <taxon>Terriglobia</taxon>
        <taxon>Terriglobales</taxon>
        <taxon>Acidobacteriaceae</taxon>
        <taxon>Terriglobus</taxon>
    </lineage>
</organism>